<name>A0A811BPY9_9VIRU</name>
<keyword evidence="1" id="KW-0812">Transmembrane</keyword>
<dbReference type="EMBL" id="LC625835">
    <property type="protein sequence ID" value="BCU03968.1"/>
    <property type="molecule type" value="Genomic_DNA"/>
</dbReference>
<feature type="transmembrane region" description="Helical" evidence="1">
    <location>
        <begin position="62"/>
        <end position="82"/>
    </location>
</feature>
<evidence type="ECO:0000313" key="3">
    <source>
        <dbReference type="Proteomes" id="UP001253637"/>
    </source>
</evidence>
<accession>A0A811BPY9</accession>
<evidence type="ECO:0000313" key="2">
    <source>
        <dbReference type="EMBL" id="BCU03968.1"/>
    </source>
</evidence>
<sequence>MAIVVVALVWALLSLDVVSHAGRPNFPRPARLAKENKIKRETRNRKVWRACALCSRPSRLCFFFVFFFTALLAVCPAGCAFADVASASLSATDGDVIAIQGGTYAATPAATISARLTLRCALSSMIFTLIFPWRCCSLYFFFFFSLSLSFLWRCAARRRHEDRACARACRSLVSAV</sequence>
<keyword evidence="1" id="KW-1133">Transmembrane helix</keyword>
<reference evidence="2" key="1">
    <citation type="submission" date="2021-04" db="EMBL/GenBank/DDBJ databases">
        <title>Draft Genome Sequence of Pandoravirus japonicus, Isolated from the Sabaishi River of Niigata, Japan.</title>
        <authorList>
            <person name="Hosokawa N."/>
            <person name="Takahashi H."/>
            <person name="Aoki K."/>
            <person name="Takemura M."/>
        </authorList>
    </citation>
    <scope>NUCLEOTIDE SEQUENCE</scope>
</reference>
<proteinExistence type="predicted"/>
<evidence type="ECO:0000256" key="1">
    <source>
        <dbReference type="SAM" id="Phobius"/>
    </source>
</evidence>
<keyword evidence="1" id="KW-0472">Membrane</keyword>
<protein>
    <submittedName>
        <fullName evidence="2">Beta helix incomplete domain containing protein</fullName>
    </submittedName>
</protein>
<feature type="transmembrane region" description="Helical" evidence="1">
    <location>
        <begin position="139"/>
        <end position="156"/>
    </location>
</feature>
<organism evidence="2 3">
    <name type="scientific">Pandoravirus japonicus</name>
    <dbReference type="NCBI Taxonomy" id="2823154"/>
    <lineage>
        <taxon>Viruses</taxon>
        <taxon>Pandoravirus</taxon>
    </lineage>
</organism>
<dbReference type="Proteomes" id="UP001253637">
    <property type="component" value="Segment"/>
</dbReference>